<reference evidence="1" key="1">
    <citation type="submission" date="2018-02" db="EMBL/GenBank/DDBJ databases">
        <title>Rhizophora mucronata_Transcriptome.</title>
        <authorList>
            <person name="Meera S.P."/>
            <person name="Sreeshan A."/>
            <person name="Augustine A."/>
        </authorList>
    </citation>
    <scope>NUCLEOTIDE SEQUENCE</scope>
    <source>
        <tissue evidence="1">Leaf</tissue>
    </source>
</reference>
<protein>
    <submittedName>
        <fullName evidence="1">Uncharacterized protein</fullName>
    </submittedName>
</protein>
<sequence>MIIESLVIYNLAECVYKLNGWGW</sequence>
<evidence type="ECO:0000313" key="1">
    <source>
        <dbReference type="EMBL" id="MBX40445.1"/>
    </source>
</evidence>
<organism evidence="1">
    <name type="scientific">Rhizophora mucronata</name>
    <name type="common">Asiatic mangrove</name>
    <dbReference type="NCBI Taxonomy" id="61149"/>
    <lineage>
        <taxon>Eukaryota</taxon>
        <taxon>Viridiplantae</taxon>
        <taxon>Streptophyta</taxon>
        <taxon>Embryophyta</taxon>
        <taxon>Tracheophyta</taxon>
        <taxon>Spermatophyta</taxon>
        <taxon>Magnoliopsida</taxon>
        <taxon>eudicotyledons</taxon>
        <taxon>Gunneridae</taxon>
        <taxon>Pentapetalae</taxon>
        <taxon>rosids</taxon>
        <taxon>fabids</taxon>
        <taxon>Malpighiales</taxon>
        <taxon>Rhizophoraceae</taxon>
        <taxon>Rhizophora</taxon>
    </lineage>
</organism>
<dbReference type="EMBL" id="GGEC01059961">
    <property type="protein sequence ID" value="MBX40445.1"/>
    <property type="molecule type" value="Transcribed_RNA"/>
</dbReference>
<name>A0A2P2ND94_RHIMU</name>
<accession>A0A2P2ND94</accession>
<proteinExistence type="predicted"/>
<dbReference type="AlphaFoldDB" id="A0A2P2ND94"/>